<protein>
    <submittedName>
        <fullName evidence="2">SAM-dependent methyltransferase</fullName>
    </submittedName>
</protein>
<accession>A0A7W6RER5</accession>
<gene>
    <name evidence="2" type="ORF">GGD89_002769</name>
</gene>
<dbReference type="GO" id="GO:0032259">
    <property type="term" value="P:methylation"/>
    <property type="evidence" value="ECO:0007669"/>
    <property type="project" value="UniProtKB-KW"/>
</dbReference>
<dbReference type="GO" id="GO:0008168">
    <property type="term" value="F:methyltransferase activity"/>
    <property type="evidence" value="ECO:0007669"/>
    <property type="project" value="UniProtKB-KW"/>
</dbReference>
<dbReference type="EMBL" id="JACIGK010000022">
    <property type="protein sequence ID" value="MBB4267128.1"/>
    <property type="molecule type" value="Genomic_DNA"/>
</dbReference>
<name>A0A7W6RER5_9PROT</name>
<dbReference type="Proteomes" id="UP000554286">
    <property type="component" value="Unassembled WGS sequence"/>
</dbReference>
<dbReference type="AlphaFoldDB" id="A0A7W6RER5"/>
<dbReference type="CDD" id="cd02440">
    <property type="entry name" value="AdoMet_MTases"/>
    <property type="match status" value="1"/>
</dbReference>
<keyword evidence="2" id="KW-0808">Transferase</keyword>
<dbReference type="Gene3D" id="3.40.50.150">
    <property type="entry name" value="Vaccinia Virus protein VP39"/>
    <property type="match status" value="1"/>
</dbReference>
<dbReference type="RefSeq" id="WP_184046239.1">
    <property type="nucleotide sequence ID" value="NZ_JACIGK010000022.1"/>
</dbReference>
<dbReference type="InterPro" id="IPR041698">
    <property type="entry name" value="Methyltransf_25"/>
</dbReference>
<evidence type="ECO:0000313" key="3">
    <source>
        <dbReference type="Proteomes" id="UP000554286"/>
    </source>
</evidence>
<evidence type="ECO:0000259" key="1">
    <source>
        <dbReference type="Pfam" id="PF13649"/>
    </source>
</evidence>
<reference evidence="2 3" key="1">
    <citation type="submission" date="2020-08" db="EMBL/GenBank/DDBJ databases">
        <title>Genome sequencing of Purple Non-Sulfur Bacteria from various extreme environments.</title>
        <authorList>
            <person name="Mayer M."/>
        </authorList>
    </citation>
    <scope>NUCLEOTIDE SEQUENCE [LARGE SCALE GENOMIC DNA]</scope>
    <source>
        <strain evidence="2 3">JA131</strain>
    </source>
</reference>
<comment type="caution">
    <text evidence="2">The sequence shown here is derived from an EMBL/GenBank/DDBJ whole genome shotgun (WGS) entry which is preliminary data.</text>
</comment>
<dbReference type="InterPro" id="IPR029063">
    <property type="entry name" value="SAM-dependent_MTases_sf"/>
</dbReference>
<proteinExistence type="predicted"/>
<keyword evidence="3" id="KW-1185">Reference proteome</keyword>
<sequence>MLEVTEVKGYAPEPDHYIQSAEMYDILSEGHWQDRKESVVTVLRGASISASDWIVDVGAGTGQSVAVIAEALPDNPILAVEPSASMRVGLMTRLIADPALRARVSVRAAAYGDACLPDTVGAFIVCGCIGFFDAEERAFFWKDMARRLTPDGIALVDVMAVSAPCVVDDYRIASAAVGTNRYDIHLQGQPIKDDVIRWRLRYEEFDGANLLRRFEIERDWHVFGLDLLQDEARREGLTARSLPDSPVPAAVFSRP</sequence>
<dbReference type="SUPFAM" id="SSF53335">
    <property type="entry name" value="S-adenosyl-L-methionine-dependent methyltransferases"/>
    <property type="match status" value="1"/>
</dbReference>
<dbReference type="Pfam" id="PF13649">
    <property type="entry name" value="Methyltransf_25"/>
    <property type="match status" value="1"/>
</dbReference>
<feature type="domain" description="Methyltransferase" evidence="1">
    <location>
        <begin position="54"/>
        <end position="152"/>
    </location>
</feature>
<keyword evidence="2" id="KW-0489">Methyltransferase</keyword>
<evidence type="ECO:0000313" key="2">
    <source>
        <dbReference type="EMBL" id="MBB4267128.1"/>
    </source>
</evidence>
<organism evidence="2 3">
    <name type="scientific">Roseospira visakhapatnamensis</name>
    <dbReference type="NCBI Taxonomy" id="390880"/>
    <lineage>
        <taxon>Bacteria</taxon>
        <taxon>Pseudomonadati</taxon>
        <taxon>Pseudomonadota</taxon>
        <taxon>Alphaproteobacteria</taxon>
        <taxon>Rhodospirillales</taxon>
        <taxon>Rhodospirillaceae</taxon>
        <taxon>Roseospira</taxon>
    </lineage>
</organism>